<accession>A0A7S4WF23</accession>
<feature type="compositionally biased region" description="Low complexity" evidence="4">
    <location>
        <begin position="435"/>
        <end position="453"/>
    </location>
</feature>
<dbReference type="SMART" id="SM00028">
    <property type="entry name" value="TPR"/>
    <property type="match status" value="7"/>
</dbReference>
<dbReference type="InterPro" id="IPR019734">
    <property type="entry name" value="TPR_rpt"/>
</dbReference>
<evidence type="ECO:0000256" key="2">
    <source>
        <dbReference type="ARBA" id="ARBA00022803"/>
    </source>
</evidence>
<evidence type="ECO:0000313" key="5">
    <source>
        <dbReference type="EMBL" id="CAE4668907.1"/>
    </source>
</evidence>
<feature type="repeat" description="TPR" evidence="3">
    <location>
        <begin position="751"/>
        <end position="784"/>
    </location>
</feature>
<feature type="compositionally biased region" description="Polar residues" evidence="4">
    <location>
        <begin position="73"/>
        <end position="86"/>
    </location>
</feature>
<feature type="compositionally biased region" description="Low complexity" evidence="4">
    <location>
        <begin position="282"/>
        <end position="295"/>
    </location>
</feature>
<evidence type="ECO:0000256" key="3">
    <source>
        <dbReference type="PROSITE-ProRule" id="PRU00339"/>
    </source>
</evidence>
<dbReference type="Pfam" id="PF13181">
    <property type="entry name" value="TPR_8"/>
    <property type="match status" value="4"/>
</dbReference>
<feature type="compositionally biased region" description="Basic and acidic residues" evidence="4">
    <location>
        <begin position="130"/>
        <end position="161"/>
    </location>
</feature>
<protein>
    <recommendedName>
        <fullName evidence="6">MalT-like TPR region domain-containing protein</fullName>
    </recommendedName>
</protein>
<sequence>MAKKKKTKMHFGGNMKNFLDPSKLDPTKAFKQDKSKQPDSPKEKSPSKIGGNIKSLLDPSQMFKQDEPKKSSPRSTKQKPSPSTKIGGNIKNLLDPTKTFKQDEGPAKDDSTKQVRGTVKNLLDPTKNSKNNESKKSASEPAKDKYKFGDGFKSLIKKDESDQSASEPADDKKKFGDGFKNLLDPTKTFKKDESDQSASEPAEDKKKFGDGFKNLLDPTKTFKKDESDQSASEPAEDKKKFGDGFKNLIDKTKISKKDESDQSASEPAINKQTAVSSDAKNASAAAHTTPTPAKAQSESQPKKVNQATSQEGQAKLKRAALYEKHDVFDKAARLYMEAIDIFDSLYDDEGYEEALESLNKIRDKVTIKIDIKERKKPPVIIETPKENEVHDKKDEEKKKMFGGLGSNLLKGITDVTSTVTDTATASINKVTHKAPTAGSSTATTAASSTPATAENIPFQKDTGQTKGKAPDSDTTPNSAWKNTSPIATPSTAVPAVHASPTKNAEQKKVIISDPVADKKKALDLYNNGLIQFQKKDYEDARKTFAEAIKLIKVPKYGETDKELALIWEYHGDSSFKLAEYGEADISYKRATDLYQKGDQDELKESLARIMLKKGNTQILLGHGSSRAKLYYNVSFQIWETVLEKDRSTEDVTNARLCHSLYNVALLYIKKGEIDVAEKLFKEILDVAEGDTTDDFEVIEYAARANTSIGNIRNVADKYDEAIAHYEAAIELRKQNLEVNKEMDIDDKEEMIGLYNNLGKAYFGKKEPEKAVKFFRKANRILTSGRHKNGLSVAENWVQMGNVRFKEKEYEDARELYNDALRMQNNTLQDDTNLIILRTRHDIALTYCKEKKYDKGLEIMEDILDKVKENEDADLYLIKIHTDMCSAFLKMDRCEDARSHLSSASAMLKAHKLPKDHSLVKTNHKFEIKLMKLSKASEG</sequence>
<dbReference type="PANTHER" id="PTHR45641">
    <property type="entry name" value="TETRATRICOPEPTIDE REPEAT PROTEIN (AFU_ORTHOLOGUE AFUA_6G03870)"/>
    <property type="match status" value="1"/>
</dbReference>
<feature type="repeat" description="TPR" evidence="3">
    <location>
        <begin position="793"/>
        <end position="826"/>
    </location>
</feature>
<dbReference type="SUPFAM" id="SSF48452">
    <property type="entry name" value="TPR-like"/>
    <property type="match status" value="1"/>
</dbReference>
<dbReference type="PROSITE" id="PS50005">
    <property type="entry name" value="TPR"/>
    <property type="match status" value="4"/>
</dbReference>
<feature type="compositionally biased region" description="Basic and acidic residues" evidence="4">
    <location>
        <begin position="235"/>
        <end position="260"/>
    </location>
</feature>
<feature type="compositionally biased region" description="Basic and acidic residues" evidence="4">
    <location>
        <begin position="98"/>
        <end position="113"/>
    </location>
</feature>
<dbReference type="PANTHER" id="PTHR45641:SF19">
    <property type="entry name" value="NEPHROCYSTIN-3"/>
    <property type="match status" value="1"/>
</dbReference>
<feature type="repeat" description="TPR" evidence="3">
    <location>
        <begin position="657"/>
        <end position="690"/>
    </location>
</feature>
<dbReference type="EMBL" id="HBNS01061208">
    <property type="protein sequence ID" value="CAE4668907.1"/>
    <property type="molecule type" value="Transcribed_RNA"/>
</dbReference>
<evidence type="ECO:0000256" key="1">
    <source>
        <dbReference type="ARBA" id="ARBA00022737"/>
    </source>
</evidence>
<keyword evidence="1" id="KW-0677">Repeat</keyword>
<evidence type="ECO:0008006" key="6">
    <source>
        <dbReference type="Google" id="ProtNLM"/>
    </source>
</evidence>
<feature type="compositionally biased region" description="Polar residues" evidence="4">
    <location>
        <begin position="262"/>
        <end position="280"/>
    </location>
</feature>
<proteinExistence type="predicted"/>
<name>A0A7S4WF23_9STRA</name>
<gene>
    <name evidence="5" type="ORF">DBRI00130_LOCUS44115</name>
</gene>
<evidence type="ECO:0000256" key="4">
    <source>
        <dbReference type="SAM" id="MobiDB-lite"/>
    </source>
</evidence>
<dbReference type="AlphaFoldDB" id="A0A7S4WF23"/>
<dbReference type="SUPFAM" id="SSF81901">
    <property type="entry name" value="HCP-like"/>
    <property type="match status" value="1"/>
</dbReference>
<feature type="compositionally biased region" description="Polar residues" evidence="4">
    <location>
        <begin position="296"/>
        <end position="312"/>
    </location>
</feature>
<feature type="compositionally biased region" description="Basic and acidic residues" evidence="4">
    <location>
        <begin position="22"/>
        <end position="46"/>
    </location>
</feature>
<feature type="repeat" description="TPR" evidence="3">
    <location>
        <begin position="702"/>
        <end position="735"/>
    </location>
</feature>
<feature type="region of interest" description="Disordered" evidence="4">
    <location>
        <begin position="1"/>
        <end position="314"/>
    </location>
</feature>
<feature type="compositionally biased region" description="Polar residues" evidence="4">
    <location>
        <begin position="472"/>
        <end position="491"/>
    </location>
</feature>
<dbReference type="InterPro" id="IPR011990">
    <property type="entry name" value="TPR-like_helical_dom_sf"/>
</dbReference>
<dbReference type="Gene3D" id="1.25.40.10">
    <property type="entry name" value="Tetratricopeptide repeat domain"/>
    <property type="match status" value="3"/>
</dbReference>
<feature type="region of interest" description="Disordered" evidence="4">
    <location>
        <begin position="435"/>
        <end position="505"/>
    </location>
</feature>
<keyword evidence="2 3" id="KW-0802">TPR repeat</keyword>
<reference evidence="5" key="1">
    <citation type="submission" date="2021-01" db="EMBL/GenBank/DDBJ databases">
        <authorList>
            <person name="Corre E."/>
            <person name="Pelletier E."/>
            <person name="Niang G."/>
            <person name="Scheremetjew M."/>
            <person name="Finn R."/>
            <person name="Kale V."/>
            <person name="Holt S."/>
            <person name="Cochrane G."/>
            <person name="Meng A."/>
            <person name="Brown T."/>
            <person name="Cohen L."/>
        </authorList>
    </citation>
    <scope>NUCLEOTIDE SEQUENCE</scope>
    <source>
        <strain evidence="5">GSO104</strain>
    </source>
</reference>
<organism evidence="5">
    <name type="scientific">Ditylum brightwellii</name>
    <dbReference type="NCBI Taxonomy" id="49249"/>
    <lineage>
        <taxon>Eukaryota</taxon>
        <taxon>Sar</taxon>
        <taxon>Stramenopiles</taxon>
        <taxon>Ochrophyta</taxon>
        <taxon>Bacillariophyta</taxon>
        <taxon>Mediophyceae</taxon>
        <taxon>Lithodesmiophycidae</taxon>
        <taxon>Lithodesmiales</taxon>
        <taxon>Lithodesmiaceae</taxon>
        <taxon>Ditylum</taxon>
    </lineage>
</organism>